<dbReference type="Proteomes" id="UP001190700">
    <property type="component" value="Unassembled WGS sequence"/>
</dbReference>
<feature type="region of interest" description="Disordered" evidence="1">
    <location>
        <begin position="238"/>
        <end position="275"/>
    </location>
</feature>
<feature type="region of interest" description="Disordered" evidence="1">
    <location>
        <begin position="153"/>
        <end position="183"/>
    </location>
</feature>
<gene>
    <name evidence="2" type="ORF">CYMTET_33945</name>
</gene>
<proteinExistence type="predicted"/>
<keyword evidence="3" id="KW-1185">Reference proteome</keyword>
<protein>
    <submittedName>
        <fullName evidence="2">Uncharacterized protein</fullName>
    </submittedName>
</protein>
<dbReference type="AlphaFoldDB" id="A0AAE0FC50"/>
<feature type="compositionally biased region" description="Polar residues" evidence="1">
    <location>
        <begin position="153"/>
        <end position="168"/>
    </location>
</feature>
<reference evidence="2 3" key="1">
    <citation type="journal article" date="2015" name="Genome Biol. Evol.">
        <title>Comparative Genomics of a Bacterivorous Green Alga Reveals Evolutionary Causalities and Consequences of Phago-Mixotrophic Mode of Nutrition.</title>
        <authorList>
            <person name="Burns J.A."/>
            <person name="Paasch A."/>
            <person name="Narechania A."/>
            <person name="Kim E."/>
        </authorList>
    </citation>
    <scope>NUCLEOTIDE SEQUENCE [LARGE SCALE GENOMIC DNA]</scope>
    <source>
        <strain evidence="2 3">PLY_AMNH</strain>
    </source>
</reference>
<evidence type="ECO:0000313" key="3">
    <source>
        <dbReference type="Proteomes" id="UP001190700"/>
    </source>
</evidence>
<evidence type="ECO:0000256" key="1">
    <source>
        <dbReference type="SAM" id="MobiDB-lite"/>
    </source>
</evidence>
<name>A0AAE0FC50_9CHLO</name>
<organism evidence="2 3">
    <name type="scientific">Cymbomonas tetramitiformis</name>
    <dbReference type="NCBI Taxonomy" id="36881"/>
    <lineage>
        <taxon>Eukaryota</taxon>
        <taxon>Viridiplantae</taxon>
        <taxon>Chlorophyta</taxon>
        <taxon>Pyramimonadophyceae</taxon>
        <taxon>Pyramimonadales</taxon>
        <taxon>Pyramimonadaceae</taxon>
        <taxon>Cymbomonas</taxon>
    </lineage>
</organism>
<sequence>LGPALFVNCGAKRFGCQDAYTCLCQQNARVEEENKINLKVGVLQEMLLQIRWGVRWSLSKMIGRTRERQFLTNEEMLYLLTDHPLIAPKAYVLERVPTMSDPNPPPDTLITYELLCTAIRPQKATLLMMAIGTELTACPDEIIAYVEGQQLNTPRPSVNLSANQQGEANTEPKMPEGGDVANDVKQKNGLWSRAAQLPQQEQDQRAPHQEQQQRVFCLFEQNGHAVEIVDEDVYLGSSDSVEGIDTSEPHTPPRDTPPMNSEQEKEQSPLLPLAGSRSGEAAKCVYLLYYKSLKT</sequence>
<comment type="caution">
    <text evidence="2">The sequence shown here is derived from an EMBL/GenBank/DDBJ whole genome shotgun (WGS) entry which is preliminary data.</text>
</comment>
<accession>A0AAE0FC50</accession>
<evidence type="ECO:0000313" key="2">
    <source>
        <dbReference type="EMBL" id="KAK3256950.1"/>
    </source>
</evidence>
<feature type="non-terminal residue" evidence="2">
    <location>
        <position position="1"/>
    </location>
</feature>
<dbReference type="EMBL" id="LGRX02021189">
    <property type="protein sequence ID" value="KAK3256950.1"/>
    <property type="molecule type" value="Genomic_DNA"/>
</dbReference>